<organism evidence="1 2">
    <name type="scientific">Sorangium cellulosum</name>
    <name type="common">Polyangium cellulosum</name>
    <dbReference type="NCBI Taxonomy" id="56"/>
    <lineage>
        <taxon>Bacteria</taxon>
        <taxon>Pseudomonadati</taxon>
        <taxon>Myxococcota</taxon>
        <taxon>Polyangia</taxon>
        <taxon>Polyangiales</taxon>
        <taxon>Polyangiaceae</taxon>
        <taxon>Sorangium</taxon>
    </lineage>
</organism>
<gene>
    <name evidence="1" type="ORF">BE17_41595</name>
</gene>
<name>A0A150SBV9_SORCE</name>
<reference evidence="1 2" key="1">
    <citation type="submission" date="2014-02" db="EMBL/GenBank/DDBJ databases">
        <title>The small core and large imbalanced accessory genome model reveals a collaborative survival strategy of Sorangium cellulosum strains in nature.</title>
        <authorList>
            <person name="Han K."/>
            <person name="Peng R."/>
            <person name="Blom J."/>
            <person name="Li Y.-Z."/>
        </authorList>
    </citation>
    <scope>NUCLEOTIDE SEQUENCE [LARGE SCALE GENOMIC DNA]</scope>
    <source>
        <strain evidence="1 2">So0011-07</strain>
    </source>
</reference>
<evidence type="ECO:0000313" key="2">
    <source>
        <dbReference type="Proteomes" id="UP000075635"/>
    </source>
</evidence>
<accession>A0A150SBV9</accession>
<dbReference type="AlphaFoldDB" id="A0A150SBV9"/>
<evidence type="ECO:0000313" key="1">
    <source>
        <dbReference type="EMBL" id="KYF89983.1"/>
    </source>
</evidence>
<protein>
    <submittedName>
        <fullName evidence="1">Uncharacterized protein</fullName>
    </submittedName>
</protein>
<dbReference type="Proteomes" id="UP000075635">
    <property type="component" value="Unassembled WGS sequence"/>
</dbReference>
<sequence length="63" mass="6915">MMDRAVMDRAVMDRAVMDRAVMDCAVMDRAVMDHATDGIRVNAACPRPVETESCDPPAEADMT</sequence>
<dbReference type="EMBL" id="JEMB01001164">
    <property type="protein sequence ID" value="KYF89983.1"/>
    <property type="molecule type" value="Genomic_DNA"/>
</dbReference>
<proteinExistence type="predicted"/>
<comment type="caution">
    <text evidence="1">The sequence shown here is derived from an EMBL/GenBank/DDBJ whole genome shotgun (WGS) entry which is preliminary data.</text>
</comment>